<gene>
    <name evidence="2" type="ORF">RB653_009938</name>
</gene>
<dbReference type="AlphaFoldDB" id="A0AAN7YV55"/>
<evidence type="ECO:0000256" key="1">
    <source>
        <dbReference type="SAM" id="MobiDB-lite"/>
    </source>
</evidence>
<protein>
    <submittedName>
        <fullName evidence="2">Uncharacterized protein</fullName>
    </submittedName>
</protein>
<feature type="compositionally biased region" description="Low complexity" evidence="1">
    <location>
        <begin position="1"/>
        <end position="10"/>
    </location>
</feature>
<evidence type="ECO:0000313" key="3">
    <source>
        <dbReference type="Proteomes" id="UP001344447"/>
    </source>
</evidence>
<keyword evidence="3" id="KW-1185">Reference proteome</keyword>
<comment type="caution">
    <text evidence="2">The sequence shown here is derived from an EMBL/GenBank/DDBJ whole genome shotgun (WGS) entry which is preliminary data.</text>
</comment>
<organism evidence="2 3">
    <name type="scientific">Dictyostelium firmibasis</name>
    <dbReference type="NCBI Taxonomy" id="79012"/>
    <lineage>
        <taxon>Eukaryota</taxon>
        <taxon>Amoebozoa</taxon>
        <taxon>Evosea</taxon>
        <taxon>Eumycetozoa</taxon>
        <taxon>Dictyostelia</taxon>
        <taxon>Dictyosteliales</taxon>
        <taxon>Dictyosteliaceae</taxon>
        <taxon>Dictyostelium</taxon>
    </lineage>
</organism>
<dbReference type="EMBL" id="JAVFKY010000006">
    <property type="protein sequence ID" value="KAK5574685.1"/>
    <property type="molecule type" value="Genomic_DNA"/>
</dbReference>
<evidence type="ECO:0000313" key="2">
    <source>
        <dbReference type="EMBL" id="KAK5574685.1"/>
    </source>
</evidence>
<feature type="region of interest" description="Disordered" evidence="1">
    <location>
        <begin position="1"/>
        <end position="30"/>
    </location>
</feature>
<dbReference type="Proteomes" id="UP001344447">
    <property type="component" value="Unassembled WGS sequence"/>
</dbReference>
<reference evidence="2 3" key="1">
    <citation type="submission" date="2023-11" db="EMBL/GenBank/DDBJ databases">
        <title>Dfirmibasis_genome.</title>
        <authorList>
            <person name="Edelbroek B."/>
            <person name="Kjellin J."/>
            <person name="Jerlstrom-Hultqvist J."/>
            <person name="Soderbom F."/>
        </authorList>
    </citation>
    <scope>NUCLEOTIDE SEQUENCE [LARGE SCALE GENOMIC DNA]</scope>
    <source>
        <strain evidence="2 3">TNS-C-14</strain>
    </source>
</reference>
<name>A0AAN7YV55_9MYCE</name>
<sequence>MFNSDNNSSDSNKKRKNENEIESCVSKKSKSEKFYPIRKWIMQKLEYCEKQIDNFKELYNNQRFTVKYDDFRDWIPSYLKRKLPFQLKKQ</sequence>
<accession>A0AAN7YV55</accession>
<proteinExistence type="predicted"/>